<protein>
    <submittedName>
        <fullName evidence="1">Uncharacterized protein</fullName>
    </submittedName>
</protein>
<organism evidence="1 2">
    <name type="scientific">Dryococelus australis</name>
    <dbReference type="NCBI Taxonomy" id="614101"/>
    <lineage>
        <taxon>Eukaryota</taxon>
        <taxon>Metazoa</taxon>
        <taxon>Ecdysozoa</taxon>
        <taxon>Arthropoda</taxon>
        <taxon>Hexapoda</taxon>
        <taxon>Insecta</taxon>
        <taxon>Pterygota</taxon>
        <taxon>Neoptera</taxon>
        <taxon>Polyneoptera</taxon>
        <taxon>Phasmatodea</taxon>
        <taxon>Verophasmatodea</taxon>
        <taxon>Anareolatae</taxon>
        <taxon>Phasmatidae</taxon>
        <taxon>Eurycanthinae</taxon>
        <taxon>Dryococelus</taxon>
    </lineage>
</organism>
<sequence length="165" mass="18981">MEIESGKHGADPNIGRILDNKEFYKEAVHLQKQLTLVSAVLDKDYACNLSAAGEAWIGLQQSEELELYRPSVKRHSEEARARLTQQEEMAEKWMMTNKPEYFGGFMAFKIKDPELFPSSMFEPSLLQLYKMTPSKWWKLVDTRTAKKANFLEGFCTVLFPPALQV</sequence>
<accession>A0ABQ9GF91</accession>
<evidence type="ECO:0000313" key="1">
    <source>
        <dbReference type="EMBL" id="KAJ8869746.1"/>
    </source>
</evidence>
<name>A0ABQ9GF91_9NEOP</name>
<proteinExistence type="predicted"/>
<dbReference type="Proteomes" id="UP001159363">
    <property type="component" value="Chromosome 12"/>
</dbReference>
<keyword evidence="2" id="KW-1185">Reference proteome</keyword>
<gene>
    <name evidence="1" type="ORF">PR048_028754</name>
</gene>
<comment type="caution">
    <text evidence="1">The sequence shown here is derived from an EMBL/GenBank/DDBJ whole genome shotgun (WGS) entry which is preliminary data.</text>
</comment>
<evidence type="ECO:0000313" key="2">
    <source>
        <dbReference type="Proteomes" id="UP001159363"/>
    </source>
</evidence>
<dbReference type="EMBL" id="JARBHB010000013">
    <property type="protein sequence ID" value="KAJ8869746.1"/>
    <property type="molecule type" value="Genomic_DNA"/>
</dbReference>
<reference evidence="1 2" key="1">
    <citation type="submission" date="2023-02" db="EMBL/GenBank/DDBJ databases">
        <title>LHISI_Scaffold_Assembly.</title>
        <authorList>
            <person name="Stuart O.P."/>
            <person name="Cleave R."/>
            <person name="Magrath M.J.L."/>
            <person name="Mikheyev A.S."/>
        </authorList>
    </citation>
    <scope>NUCLEOTIDE SEQUENCE [LARGE SCALE GENOMIC DNA]</scope>
    <source>
        <strain evidence="1">Daus_M_001</strain>
        <tissue evidence="1">Leg muscle</tissue>
    </source>
</reference>